<dbReference type="InterPro" id="IPR023213">
    <property type="entry name" value="CAT-like_dom_sf"/>
</dbReference>
<name>A0A976IM68_BRELC</name>
<accession>A0A976IM68</accession>
<dbReference type="AlphaFoldDB" id="A0A976IM68"/>
<dbReference type="GO" id="GO:0016747">
    <property type="term" value="F:acyltransferase activity, transferring groups other than amino-acyl groups"/>
    <property type="evidence" value="ECO:0007669"/>
    <property type="project" value="TreeGrafter"/>
</dbReference>
<evidence type="ECO:0000256" key="1">
    <source>
        <dbReference type="ARBA" id="ARBA00022679"/>
    </source>
</evidence>
<evidence type="ECO:0000313" key="4">
    <source>
        <dbReference type="Proteomes" id="UP000294530"/>
    </source>
</evidence>
<evidence type="ECO:0008006" key="5">
    <source>
        <dbReference type="Google" id="ProtNLM"/>
    </source>
</evidence>
<proteinExistence type="predicted"/>
<keyword evidence="1" id="KW-0808">Transferase</keyword>
<dbReference type="Proteomes" id="UP000294530">
    <property type="component" value="Unassembled WGS sequence"/>
</dbReference>
<keyword evidence="4" id="KW-1185">Reference proteome</keyword>
<dbReference type="RefSeq" id="XP_067823897.1">
    <property type="nucleotide sequence ID" value="XM_067963282.1"/>
</dbReference>
<sequence length="478" mass="53241">MENKAPFQSSGSTYDTPLSEYAGPHSPPRPQEVLQWFEGSDRILLPLTRLDTMMRNFVVPILFIFPPPSTSTPFDLHKLHSSFLSLVEEDYPFLTGRFFTDPETGFVNIMQKTGPHQNRPTDIGFEINPQYVMTTVKAIQMRSWDLMPTARGNSELIRVKGSLLKDGGLCIGIDISHMLFDAEAIFTFMTVWGQHYSGVKKEQRLKLNHDRHLLNGSGESSTMQHPELRVGVNPKPHFPSKIPPVDANHRFHFSPSMMDKIKKVATLGGFKREEAMNASYVSTLDAITALFIVLISRARGHDDDVKCSTFVNARRRLEPPMPPNYTGNAVFKALSNFTNSELQPQTKDNAKVSPETLGMVARRVRGSILQCNDAYLRDGLNFLAEQKDDAVAQIGTHVPFGPDIMFTSWLHIGMYNAEFDGVHPWLASCPQVPGCDGVVLITEAEEGGDGIDVTVALECSALEKLIALFDEMSAELAQ</sequence>
<dbReference type="GeneID" id="94348953"/>
<dbReference type="PANTHER" id="PTHR31642:SF310">
    <property type="entry name" value="FATTY ALCOHOL:CAFFEOYL-COA ACYLTRANSFERASE"/>
    <property type="match status" value="1"/>
</dbReference>
<dbReference type="PANTHER" id="PTHR31642">
    <property type="entry name" value="TRICHOTHECENE 3-O-ACETYLTRANSFERASE"/>
    <property type="match status" value="1"/>
</dbReference>
<comment type="caution">
    <text evidence="3">The sequence shown here is derived from an EMBL/GenBank/DDBJ whole genome shotgun (WGS) entry which is preliminary data.</text>
</comment>
<dbReference type="KEGG" id="blac:94348953"/>
<dbReference type="InterPro" id="IPR050317">
    <property type="entry name" value="Plant_Fungal_Acyltransferase"/>
</dbReference>
<feature type="region of interest" description="Disordered" evidence="2">
    <location>
        <begin position="1"/>
        <end position="31"/>
    </location>
</feature>
<dbReference type="Pfam" id="PF02458">
    <property type="entry name" value="Transferase"/>
    <property type="match status" value="1"/>
</dbReference>
<dbReference type="OrthoDB" id="671439at2759"/>
<evidence type="ECO:0000256" key="2">
    <source>
        <dbReference type="SAM" id="MobiDB-lite"/>
    </source>
</evidence>
<organism evidence="3 4">
    <name type="scientific">Bremia lactucae</name>
    <name type="common">Lettuce downy mildew</name>
    <dbReference type="NCBI Taxonomy" id="4779"/>
    <lineage>
        <taxon>Eukaryota</taxon>
        <taxon>Sar</taxon>
        <taxon>Stramenopiles</taxon>
        <taxon>Oomycota</taxon>
        <taxon>Peronosporomycetes</taxon>
        <taxon>Peronosporales</taxon>
        <taxon>Peronosporaceae</taxon>
        <taxon>Bremia</taxon>
    </lineage>
</organism>
<feature type="compositionally biased region" description="Polar residues" evidence="2">
    <location>
        <begin position="1"/>
        <end position="16"/>
    </location>
</feature>
<dbReference type="Gene3D" id="3.30.559.10">
    <property type="entry name" value="Chloramphenicol acetyltransferase-like domain"/>
    <property type="match status" value="2"/>
</dbReference>
<reference evidence="3 4" key="1">
    <citation type="journal article" date="2021" name="Genome Biol.">
        <title>AFLAP: assembly-free linkage analysis pipeline using k-mers from genome sequencing data.</title>
        <authorList>
            <person name="Fletcher K."/>
            <person name="Zhang L."/>
            <person name="Gil J."/>
            <person name="Han R."/>
            <person name="Cavanaugh K."/>
            <person name="Michelmore R."/>
        </authorList>
    </citation>
    <scope>NUCLEOTIDE SEQUENCE [LARGE SCALE GENOMIC DNA]</scope>
    <source>
        <strain evidence="3 4">SF5</strain>
    </source>
</reference>
<gene>
    <name evidence="3" type="ORF">CCR75_005200</name>
</gene>
<protein>
    <recommendedName>
        <fullName evidence="5">Transferase</fullName>
    </recommendedName>
</protein>
<dbReference type="EMBL" id="SHOA02000011">
    <property type="protein sequence ID" value="TDH74399.1"/>
    <property type="molecule type" value="Genomic_DNA"/>
</dbReference>
<evidence type="ECO:0000313" key="3">
    <source>
        <dbReference type="EMBL" id="TDH74399.1"/>
    </source>
</evidence>